<evidence type="ECO:0000256" key="1">
    <source>
        <dbReference type="ARBA" id="ARBA00011738"/>
    </source>
</evidence>
<dbReference type="InterPro" id="IPR049171">
    <property type="entry name" value="GLGE_C"/>
</dbReference>
<dbReference type="Gene3D" id="2.60.40.1180">
    <property type="entry name" value="Golgi alpha-mannosidase II"/>
    <property type="match status" value="1"/>
</dbReference>
<organism evidence="9 10">
    <name type="scientific">Phaeodactylibacter luteus</name>
    <dbReference type="NCBI Taxonomy" id="1564516"/>
    <lineage>
        <taxon>Bacteria</taxon>
        <taxon>Pseudomonadati</taxon>
        <taxon>Bacteroidota</taxon>
        <taxon>Saprospiria</taxon>
        <taxon>Saprospirales</taxon>
        <taxon>Haliscomenobacteraceae</taxon>
        <taxon>Phaeodactylibacter</taxon>
    </lineage>
</organism>
<feature type="binding site" evidence="6">
    <location>
        <position position="375"/>
    </location>
    <ligand>
        <name>alpha-maltose 1-phosphate</name>
        <dbReference type="ChEBI" id="CHEBI:63576"/>
    </ligand>
</feature>
<keyword evidence="4 6" id="KW-0119">Carbohydrate metabolism</keyword>
<feature type="binding site" evidence="6">
    <location>
        <position position="243"/>
    </location>
    <ligand>
        <name>alpha-maltose 1-phosphate</name>
        <dbReference type="ChEBI" id="CHEBI:63576"/>
    </ligand>
</feature>
<comment type="caution">
    <text evidence="9">The sequence shown here is derived from an EMBL/GenBank/DDBJ whole genome shotgun (WGS) entry which is preliminary data.</text>
</comment>
<feature type="domain" description="Glycosyl hydrolase family 13 catalytic" evidence="8">
    <location>
        <begin position="191"/>
        <end position="541"/>
    </location>
</feature>
<dbReference type="Gene3D" id="1.20.58.80">
    <property type="entry name" value="Phosphotransferase system, lactose/cellobiose-type IIA subunit"/>
    <property type="match status" value="1"/>
</dbReference>
<dbReference type="Gene3D" id="2.60.40.10">
    <property type="entry name" value="Immunoglobulins"/>
    <property type="match status" value="1"/>
</dbReference>
<dbReference type="EC" id="2.4.99.16" evidence="6"/>
<evidence type="ECO:0000256" key="2">
    <source>
        <dbReference type="ARBA" id="ARBA00022676"/>
    </source>
</evidence>
<evidence type="ECO:0000313" key="10">
    <source>
        <dbReference type="Proteomes" id="UP000321580"/>
    </source>
</evidence>
<evidence type="ECO:0000256" key="4">
    <source>
        <dbReference type="ARBA" id="ARBA00023277"/>
    </source>
</evidence>
<feature type="region of interest" description="Disordered" evidence="7">
    <location>
        <begin position="237"/>
        <end position="268"/>
    </location>
</feature>
<dbReference type="InterPro" id="IPR017853">
    <property type="entry name" value="GH"/>
</dbReference>
<feature type="site" description="Transition state stabilizer" evidence="6">
    <location>
        <position position="461"/>
    </location>
</feature>
<accession>A0A5C6RRD9</accession>
<proteinExistence type="inferred from homology"/>
<dbReference type="Proteomes" id="UP000321580">
    <property type="component" value="Unassembled WGS sequence"/>
</dbReference>
<dbReference type="PANTHER" id="PTHR47786">
    <property type="entry name" value="ALPHA-1,4-GLUCAN:MALTOSE-1-PHOSPHATE MALTOSYLTRANSFERASE"/>
    <property type="match status" value="1"/>
</dbReference>
<name>A0A5C6RRD9_9BACT</name>
<dbReference type="InterPro" id="IPR026585">
    <property type="entry name" value="GlgE"/>
</dbReference>
<evidence type="ECO:0000256" key="5">
    <source>
        <dbReference type="ARBA" id="ARBA00048735"/>
    </source>
</evidence>
<protein>
    <recommendedName>
        <fullName evidence="6">Alpha-1,4-glucan:maltose-1-phosphate maltosyltransferase</fullName>
        <shortName evidence="6">GMPMT</shortName>
        <ecNumber evidence="6">2.4.99.16</ecNumber>
    </recommendedName>
    <alternativeName>
        <fullName evidence="6">(1-&gt;4)-alpha-D-glucan:maltose-1-phosphate alpha-D-maltosyltransferase</fullName>
    </alternativeName>
</protein>
<dbReference type="InterPro" id="IPR013783">
    <property type="entry name" value="Ig-like_fold"/>
</dbReference>
<dbReference type="Pfam" id="PF00128">
    <property type="entry name" value="Alpha-amylase"/>
    <property type="match status" value="1"/>
</dbReference>
<dbReference type="InterPro" id="IPR006047">
    <property type="entry name" value="GH13_cat_dom"/>
</dbReference>
<feature type="active site" description="Proton donor" evidence="6">
    <location>
        <position position="403"/>
    </location>
</feature>
<dbReference type="PANTHER" id="PTHR47786:SF2">
    <property type="entry name" value="GLYCOSYL HYDROLASE FAMILY 13 CATALYTIC DOMAIN-CONTAINING PROTEIN"/>
    <property type="match status" value="1"/>
</dbReference>
<dbReference type="GO" id="GO:0030979">
    <property type="term" value="P:alpha-glucan biosynthetic process"/>
    <property type="evidence" value="ECO:0007669"/>
    <property type="project" value="UniProtKB-UniRule"/>
</dbReference>
<dbReference type="Pfam" id="PF21702">
    <property type="entry name" value="GLGE_C"/>
    <property type="match status" value="1"/>
</dbReference>
<gene>
    <name evidence="6" type="primary">glgE</name>
    <name evidence="9" type="ORF">FRY97_07085</name>
</gene>
<dbReference type="EMBL" id="VOOR01000011">
    <property type="protein sequence ID" value="TXB64455.1"/>
    <property type="molecule type" value="Genomic_DNA"/>
</dbReference>
<dbReference type="Gene3D" id="3.20.20.80">
    <property type="entry name" value="Glycosidases"/>
    <property type="match status" value="1"/>
</dbReference>
<dbReference type="InterPro" id="IPR013780">
    <property type="entry name" value="Glyco_hydro_b"/>
</dbReference>
<feature type="binding site" evidence="6">
    <location>
        <position position="303"/>
    </location>
    <ligand>
        <name>alpha-maltose 1-phosphate</name>
        <dbReference type="ChEBI" id="CHEBI:63576"/>
    </ligand>
</feature>
<dbReference type="GO" id="GO:0004553">
    <property type="term" value="F:hydrolase activity, hydrolyzing O-glycosyl compounds"/>
    <property type="evidence" value="ECO:0007669"/>
    <property type="project" value="InterPro"/>
</dbReference>
<feature type="active site" description="Nucleophile" evidence="6">
    <location>
        <position position="374"/>
    </location>
</feature>
<dbReference type="CDD" id="cd11344">
    <property type="entry name" value="AmyAc_GlgE_like"/>
    <property type="match status" value="1"/>
</dbReference>
<dbReference type="SUPFAM" id="SSF51445">
    <property type="entry name" value="(Trans)glycosidases"/>
    <property type="match status" value="1"/>
</dbReference>
<keyword evidence="10" id="KW-1185">Reference proteome</keyword>
<dbReference type="OrthoDB" id="9805159at2"/>
<keyword evidence="2 6" id="KW-0328">Glycosyltransferase</keyword>
<comment type="subunit">
    <text evidence="1 6">Homodimer.</text>
</comment>
<dbReference type="InterPro" id="IPR021828">
    <property type="entry name" value="GlgE_dom_N/S"/>
</dbReference>
<keyword evidence="3 6" id="KW-0808">Transferase</keyword>
<feature type="binding site" evidence="6">
    <location>
        <position position="338"/>
    </location>
    <ligand>
        <name>alpha-maltose 1-phosphate</name>
        <dbReference type="ChEBI" id="CHEBI:63576"/>
    </ligand>
</feature>
<comment type="catalytic activity">
    <reaction evidence="5 6">
        <text>alpha-maltose 1-phosphate + [(1-&gt;4)-alpha-D-glucosyl](n) = [(1-&gt;4)-alpha-D-glucosyl](n+2) + phosphate</text>
        <dbReference type="Rhea" id="RHEA:42692"/>
        <dbReference type="Rhea" id="RHEA-COMP:9584"/>
        <dbReference type="Rhea" id="RHEA-COMP:10183"/>
        <dbReference type="ChEBI" id="CHEBI:15444"/>
        <dbReference type="ChEBI" id="CHEBI:43474"/>
        <dbReference type="ChEBI" id="CHEBI:63576"/>
        <dbReference type="EC" id="2.4.99.16"/>
    </reaction>
</comment>
<feature type="binding site" evidence="6">
    <location>
        <begin position="516"/>
        <end position="517"/>
    </location>
    <ligand>
        <name>alpha-maltose 1-phosphate</name>
        <dbReference type="ChEBI" id="CHEBI:63576"/>
    </ligand>
</feature>
<evidence type="ECO:0000256" key="3">
    <source>
        <dbReference type="ARBA" id="ARBA00022679"/>
    </source>
</evidence>
<dbReference type="Pfam" id="PF11896">
    <property type="entry name" value="GlgE_dom_N_S"/>
    <property type="match status" value="1"/>
</dbReference>
<dbReference type="GO" id="GO:0016758">
    <property type="term" value="F:hexosyltransferase activity"/>
    <property type="evidence" value="ECO:0007669"/>
    <property type="project" value="UniProtKB-UniRule"/>
</dbReference>
<sequence>MRNRVVIENVHPEIDHGAFFIKRVPGEKVTVTADIFGDGHDHIRAALLYRHESQKRWTEVFMMPLANDEWEATFTVEQKGMYHYKVAGWMDHLLHWYEGFLKKQEAGQDMAVELQIGEQLLQKAAESYPKAKAEDLKALAKQLKSGGEEAVQTVLNADFKQVVESTPLKQFETIYDHNLRVRVGWEKELFSTWYELFPRSAAQEPGRLGTFKDVEKLLPRVNEMGFDVLYMPPIHPVGEKNRKGKNNSVNAQPGEPGSPWAIGSRHGGHKAVNPELGTLEDYKALIEKAKTYGIDIAFDLAFQCAPDHPYIEEHPEWFIWRPDGTIAYAENPPKKYQDIVPINFESEDWKALWEELKSVVLFWCEAGVRIFRVDNPHTKPFRFWEWCIAEVQKEYPDTIFLSEAFTRPKVMAELAKAGFSQSYTYFTWRNTRKELEEYMTELTRTESREYFRPNFWPNTPDILPYELMNAGPNAFAKRLVLAATLSSNYGMYGPSYEFMENTPNANGKEEYHNSEKYEARHYDWGHRNRLTELITQVNQIRKQHPAMQDTWNIHFTRTDNESIMSYIKLTEDQSDIIWCIVNFDTAYRQSGFVEVPKSLLGITGNVNLKVTDLLSGEVYHWFNEWNYVELNPDAAPAHIFEVSFNRR</sequence>
<comment type="function">
    <text evidence="6">Maltosyltransferase that uses maltose 1-phosphate (M1P) as the sugar donor to elongate linear or branched alpha-(1-&gt;4)-glucans. Is involved in a branched alpha-glucan biosynthetic pathway from trehalose, together with TreS, Mak and GlgB.</text>
</comment>
<dbReference type="HAMAP" id="MF_02124">
    <property type="entry name" value="GlgE"/>
    <property type="match status" value="1"/>
</dbReference>
<evidence type="ECO:0000313" key="9">
    <source>
        <dbReference type="EMBL" id="TXB64455.1"/>
    </source>
</evidence>
<dbReference type="AlphaFoldDB" id="A0A5C6RRD9"/>
<evidence type="ECO:0000256" key="7">
    <source>
        <dbReference type="SAM" id="MobiDB-lite"/>
    </source>
</evidence>
<evidence type="ECO:0000256" key="6">
    <source>
        <dbReference type="HAMAP-Rule" id="MF_02124"/>
    </source>
</evidence>
<reference evidence="9 10" key="1">
    <citation type="submission" date="2019-08" db="EMBL/GenBank/DDBJ databases">
        <title>Genome of Phaeodactylibacter luteus.</title>
        <authorList>
            <person name="Bowman J.P."/>
        </authorList>
    </citation>
    <scope>NUCLEOTIDE SEQUENCE [LARGE SCALE GENOMIC DNA]</scope>
    <source>
        <strain evidence="9 10">KCTC 42180</strain>
    </source>
</reference>
<dbReference type="SMART" id="SM00642">
    <property type="entry name" value="Aamy"/>
    <property type="match status" value="1"/>
</dbReference>
<evidence type="ECO:0000259" key="8">
    <source>
        <dbReference type="SMART" id="SM00642"/>
    </source>
</evidence>
<dbReference type="RefSeq" id="WP_147166750.1">
    <property type="nucleotide sequence ID" value="NZ_VOOR01000011.1"/>
</dbReference>
<comment type="similarity">
    <text evidence="6">Belongs to the glycosyl hydrolase 13 family. GlgE subfamily.</text>
</comment>